<reference evidence="2" key="2">
    <citation type="journal article" date="2018" name="Nat. Commun.">
        <title>Tailed giant Tupanvirus possesses the most complete translational apparatus of the known virosphere.</title>
        <authorList>
            <person name="Abrahao J."/>
            <person name="Silva L."/>
            <person name="Silva L.S."/>
            <person name="Khalil J.Y.B."/>
            <person name="Rodrigues R."/>
            <person name="Arantes T."/>
            <person name="Assis F."/>
            <person name="Boratto P."/>
            <person name="Andrade M."/>
            <person name="Kroon E.G."/>
            <person name="Ribeiro B."/>
            <person name="Bergier I."/>
            <person name="Seligmann H."/>
            <person name="Ghigo E."/>
            <person name="Colson P."/>
            <person name="Levasseur A."/>
            <person name="Kroemer G."/>
            <person name="Raoult D."/>
            <person name="La Scola B."/>
        </authorList>
    </citation>
    <scope>NUCLEOTIDE SEQUENCE [LARGE SCALE GENOMIC DNA]</scope>
    <source>
        <strain evidence="2">Deep ocean</strain>
    </source>
</reference>
<feature type="domain" description="Glycosyl transferase family 25" evidence="1">
    <location>
        <begin position="8"/>
        <end position="164"/>
    </location>
</feature>
<dbReference type="InterPro" id="IPR002654">
    <property type="entry name" value="Glyco_trans_25"/>
</dbReference>
<dbReference type="CDD" id="cd06532">
    <property type="entry name" value="Glyco_transf_25"/>
    <property type="match status" value="1"/>
</dbReference>
<dbReference type="EMBL" id="MF405918">
    <property type="protein sequence ID" value="QKU34380.1"/>
    <property type="molecule type" value="Genomic_DNA"/>
</dbReference>
<proteinExistence type="predicted"/>
<evidence type="ECO:0000259" key="1">
    <source>
        <dbReference type="Pfam" id="PF01755"/>
    </source>
</evidence>
<name>A0A6N1NIM2_9VIRU</name>
<sequence>MILENFPKVLWINLERSTERRSQTEKLLNEHGINHTRISAVDGLDASRLKKICHTNKKISKIQNAITCSHLYALKYFVEQMSDEKIVVFEDDIDFEFLKYVPYSTWSEFEINLPPDYNVVQMCTIYPIKNNVEPSVKLVKKDQPIWSACAYLIKRSAAINILQKYMVHDIVNLRKIPPQHAVADFVVYDIDNVYVVPIFTYQNKDTTNPYHNDHDKLLHHENNKIRIRYLWILYNLSKLYEVMA</sequence>
<organism evidence="2">
    <name type="scientific">Tupanvirus deep ocean</name>
    <dbReference type="NCBI Taxonomy" id="2126984"/>
    <lineage>
        <taxon>Viruses</taxon>
        <taxon>Varidnaviria</taxon>
        <taxon>Bamfordvirae</taxon>
        <taxon>Nucleocytoviricota</taxon>
        <taxon>Megaviricetes</taxon>
        <taxon>Imitervirales</taxon>
        <taxon>Mimiviridae</taxon>
        <taxon>Megamimivirinae</taxon>
        <taxon>Tupanvirus</taxon>
        <taxon>Tupanvirus altamarinense</taxon>
    </lineage>
</organism>
<accession>A0A6N1NIM2</accession>
<dbReference type="GeneID" id="80517698"/>
<reference evidence="2" key="1">
    <citation type="submission" date="2017-06" db="EMBL/GenBank/DDBJ databases">
        <authorList>
            <person name="Assis F.L."/>
            <person name="Abrahao J.S."/>
            <person name="Silva L."/>
            <person name="Khalil J.B."/>
            <person name="Rodrigues R."/>
            <person name="Silva L.S."/>
            <person name="Boratto P."/>
            <person name="Andrade M."/>
            <person name="Kroon E.G."/>
            <person name="Ribeiro B."/>
            <person name="Bergier I."/>
            <person name="Seligmann H."/>
            <person name="Ghigo E."/>
            <person name="Colson P."/>
            <person name="Levasseur A."/>
            <person name="Raoult D."/>
            <person name="Scola B.L."/>
        </authorList>
    </citation>
    <scope>NUCLEOTIDE SEQUENCE</scope>
    <source>
        <strain evidence="2">Deep ocean</strain>
    </source>
</reference>
<dbReference type="RefSeq" id="YP_010781007.1">
    <property type="nucleotide sequence ID" value="NC_075038.1"/>
</dbReference>
<evidence type="ECO:0000313" key="2">
    <source>
        <dbReference type="EMBL" id="QKU34380.1"/>
    </source>
</evidence>
<protein>
    <submittedName>
        <fullName evidence="2">Family 25 protein</fullName>
    </submittedName>
</protein>
<dbReference type="KEGG" id="vg:80517698"/>
<dbReference type="Pfam" id="PF01755">
    <property type="entry name" value="Glyco_transf_25"/>
    <property type="match status" value="1"/>
</dbReference>